<dbReference type="Pfam" id="PF14237">
    <property type="entry name" value="GYF_2"/>
    <property type="match status" value="1"/>
</dbReference>
<evidence type="ECO:0000256" key="1">
    <source>
        <dbReference type="SAM" id="MobiDB-lite"/>
    </source>
</evidence>
<name>A0A286RFK4_9BACT</name>
<evidence type="ECO:0000313" key="5">
    <source>
        <dbReference type="Proteomes" id="UP000215086"/>
    </source>
</evidence>
<feature type="region of interest" description="Disordered" evidence="1">
    <location>
        <begin position="270"/>
        <end position="290"/>
    </location>
</feature>
<keyword evidence="2" id="KW-0812">Transmembrane</keyword>
<dbReference type="OrthoDB" id="292841at2"/>
<proteinExistence type="predicted"/>
<keyword evidence="5" id="KW-1185">Reference proteome</keyword>
<organism evidence="4 5">
    <name type="scientific">Thermogutta terrifontis</name>
    <dbReference type="NCBI Taxonomy" id="1331910"/>
    <lineage>
        <taxon>Bacteria</taxon>
        <taxon>Pseudomonadati</taxon>
        <taxon>Planctomycetota</taxon>
        <taxon>Planctomycetia</taxon>
        <taxon>Pirellulales</taxon>
        <taxon>Thermoguttaceae</taxon>
        <taxon>Thermogutta</taxon>
    </lineage>
</organism>
<feature type="transmembrane region" description="Helical" evidence="2">
    <location>
        <begin position="205"/>
        <end position="226"/>
    </location>
</feature>
<dbReference type="KEGG" id="ttf:THTE_2136"/>
<protein>
    <recommendedName>
        <fullName evidence="3">GYF domain-containing protein</fullName>
    </recommendedName>
</protein>
<evidence type="ECO:0000256" key="2">
    <source>
        <dbReference type="SAM" id="Phobius"/>
    </source>
</evidence>
<dbReference type="Proteomes" id="UP000215086">
    <property type="component" value="Chromosome"/>
</dbReference>
<feature type="domain" description="GYF" evidence="3">
    <location>
        <begin position="115"/>
        <end position="160"/>
    </location>
</feature>
<dbReference type="EMBL" id="CP018477">
    <property type="protein sequence ID" value="ASV74738.1"/>
    <property type="molecule type" value="Genomic_DNA"/>
</dbReference>
<reference evidence="4 5" key="1">
    <citation type="journal article" name="Front. Microbiol.">
        <title>Sugar Metabolism of the First Thermophilic Planctomycete Thermogutta terrifontis: Comparative Genomic and Transcriptomic Approaches.</title>
        <authorList>
            <person name="Elcheninov A.G."/>
            <person name="Menzel P."/>
            <person name="Gudbergsdottir S.R."/>
            <person name="Slesarev A.I."/>
            <person name="Kadnikov V.V."/>
            <person name="Krogh A."/>
            <person name="Bonch-Osmolovskaya E.A."/>
            <person name="Peng X."/>
            <person name="Kublanov I.V."/>
        </authorList>
    </citation>
    <scope>NUCLEOTIDE SEQUENCE [LARGE SCALE GENOMIC DNA]</scope>
    <source>
        <strain evidence="4 5">R1</strain>
    </source>
</reference>
<accession>A0A286RFK4</accession>
<keyword evidence="2" id="KW-1133">Transmembrane helix</keyword>
<gene>
    <name evidence="4" type="ORF">THTE_2136</name>
</gene>
<dbReference type="AlphaFoldDB" id="A0A286RFK4"/>
<sequence length="290" mass="31520">MSSSPQDLQIHVRFRGNVFGPFTPDELRDLIRRGRSASTWQISLDKQTWRPITELEALIRSACLPLQLDTDDLPGSIDDVSAPVGVPLSVPGQPSSGHETQAGTISTGGTAEALWYYADGEQRVGPVPESRVIALIREGVLKPSTLVWTVNMETWRPVSETRLRRALPEVVTVNRQPGPSFARETAAPPLLPIRRMSMSLNRDRLEFGLIALASVAGVSMVLKLLLLPVSGGGLHQLVELTECGVLASLILVALAGRAWLKEAFATETDLNDLTPPDLQHQTQVPPDVPP</sequence>
<evidence type="ECO:0000259" key="3">
    <source>
        <dbReference type="Pfam" id="PF14237"/>
    </source>
</evidence>
<dbReference type="InterPro" id="IPR025640">
    <property type="entry name" value="GYF_2"/>
</dbReference>
<evidence type="ECO:0000313" key="4">
    <source>
        <dbReference type="EMBL" id="ASV74738.1"/>
    </source>
</evidence>
<keyword evidence="2" id="KW-0472">Membrane</keyword>
<feature type="transmembrane region" description="Helical" evidence="2">
    <location>
        <begin position="238"/>
        <end position="260"/>
    </location>
</feature>
<dbReference type="RefSeq" id="WP_095414979.1">
    <property type="nucleotide sequence ID" value="NZ_CP018477.1"/>
</dbReference>